<organism evidence="2 3">
    <name type="scientific">Fructobacillus durionis</name>
    <dbReference type="NCBI Taxonomy" id="283737"/>
    <lineage>
        <taxon>Bacteria</taxon>
        <taxon>Bacillati</taxon>
        <taxon>Bacillota</taxon>
        <taxon>Bacilli</taxon>
        <taxon>Lactobacillales</taxon>
        <taxon>Lactobacillaceae</taxon>
        <taxon>Fructobacillus</taxon>
    </lineage>
</organism>
<evidence type="ECO:0000256" key="1">
    <source>
        <dbReference type="SAM" id="MobiDB-lite"/>
    </source>
</evidence>
<feature type="region of interest" description="Disordered" evidence="1">
    <location>
        <begin position="148"/>
        <end position="174"/>
    </location>
</feature>
<feature type="compositionally biased region" description="Acidic residues" evidence="1">
    <location>
        <begin position="151"/>
        <end position="160"/>
    </location>
</feature>
<reference evidence="2 3" key="1">
    <citation type="submission" date="2016-10" db="EMBL/GenBank/DDBJ databases">
        <authorList>
            <person name="de Groot N.N."/>
        </authorList>
    </citation>
    <scope>NUCLEOTIDE SEQUENCE [LARGE SCALE GENOMIC DNA]</scope>
    <source>
        <strain evidence="2 3">DSM 19113</strain>
    </source>
</reference>
<dbReference type="AlphaFoldDB" id="A0A1I1E5N9"/>
<evidence type="ECO:0000313" key="3">
    <source>
        <dbReference type="Proteomes" id="UP000199376"/>
    </source>
</evidence>
<name>A0A1I1E5N9_9LACO</name>
<dbReference type="OrthoDB" id="2148857at2"/>
<protein>
    <submittedName>
        <fullName evidence="2">Uncharacterized protein</fullName>
    </submittedName>
</protein>
<dbReference type="EMBL" id="FOLI01000001">
    <property type="protein sequence ID" value="SFB80230.1"/>
    <property type="molecule type" value="Genomic_DNA"/>
</dbReference>
<gene>
    <name evidence="2" type="ORF">SAMN05660453_0214</name>
</gene>
<feature type="compositionally biased region" description="Basic and acidic residues" evidence="1">
    <location>
        <begin position="161"/>
        <end position="174"/>
    </location>
</feature>
<evidence type="ECO:0000313" key="2">
    <source>
        <dbReference type="EMBL" id="SFB80230.1"/>
    </source>
</evidence>
<dbReference type="RefSeq" id="WP_091501189.1">
    <property type="nucleotide sequence ID" value="NZ_FOLI01000001.1"/>
</dbReference>
<dbReference type="STRING" id="283737.SAMN05660453_0214"/>
<keyword evidence="3" id="KW-1185">Reference proteome</keyword>
<accession>A0A1I1E5N9</accession>
<proteinExistence type="predicted"/>
<dbReference type="Proteomes" id="UP000199376">
    <property type="component" value="Unassembled WGS sequence"/>
</dbReference>
<sequence>MELAGDAIVDLVDNQSYQDKVVENPAGQAVDLDALFEAFKALAKNEEPARAALDIDGGIEQGGTTLSMEANVINLPLRYKNQEKKLVFVDQAYELNVYLIVDNAHVSKSALKIEKLSSLSAFLDDPDSVLAKAASRFAELLDTIRENQEAAVEEEKETAEEEKTADKKASTKKK</sequence>